<gene>
    <name evidence="2" type="ORF">SAMN05421852_10724</name>
</gene>
<feature type="chain" id="PRO_5039331107" description="Repeat domain-containing protein" evidence="1">
    <location>
        <begin position="26"/>
        <end position="446"/>
    </location>
</feature>
<evidence type="ECO:0000313" key="2">
    <source>
        <dbReference type="EMBL" id="SFJ29180.1"/>
    </source>
</evidence>
<keyword evidence="3" id="KW-1185">Reference proteome</keyword>
<sequence>MMNRIALIFVWGCLCILPLGCQAFFADQPNPSNAEINEQLKKYLPADAQWLQMDDGKMKNTKRICKDIDGDGTREGIGFFVSAKKPKQIGILMVRKQETGKWSQMIWFEEGTNLAYADFQNLTGDEQLELVLGIDGIKGNAHRVVLVYGEWDRQRKRLLRKNVHEIAVGDLDHDQLSDLMLLTKEPNKKRVRIEVYQGLVGQLLVFDRMYLRADSMKVRTWRFGHVDQKRTGLFLQFSVYHSKNQVHILIMEKGKLRDLSSIPIIQQQLNRMWIVSCEDVNQDGMIEFLVKQQASHRNEHLPSPKIEELLIYSWFQLTKENQFRLLDQFIDNRKFGYQFYFPKKWQHQIRLTQTETNLELSQTDFYFVDHRLKNTPLFLLGLDVYEEEMWFNAEKSYREARTNYQIIRKKNGKVYVVRYPSQADWPVIFRKMKLVPSEEELKKLLK</sequence>
<protein>
    <recommendedName>
        <fullName evidence="4">Repeat domain-containing protein</fullName>
    </recommendedName>
</protein>
<feature type="signal peptide" evidence="1">
    <location>
        <begin position="1"/>
        <end position="25"/>
    </location>
</feature>
<organism evidence="2 3">
    <name type="scientific">Thermoflavimicrobium dichotomicum</name>
    <dbReference type="NCBI Taxonomy" id="46223"/>
    <lineage>
        <taxon>Bacteria</taxon>
        <taxon>Bacillati</taxon>
        <taxon>Bacillota</taxon>
        <taxon>Bacilli</taxon>
        <taxon>Bacillales</taxon>
        <taxon>Thermoactinomycetaceae</taxon>
        <taxon>Thermoflavimicrobium</taxon>
    </lineage>
</organism>
<name>A0A1I3Q682_9BACL</name>
<evidence type="ECO:0000313" key="3">
    <source>
        <dbReference type="Proteomes" id="UP000199545"/>
    </source>
</evidence>
<evidence type="ECO:0000256" key="1">
    <source>
        <dbReference type="SAM" id="SignalP"/>
    </source>
</evidence>
<reference evidence="2 3" key="1">
    <citation type="submission" date="2016-10" db="EMBL/GenBank/DDBJ databases">
        <authorList>
            <person name="de Groot N.N."/>
        </authorList>
    </citation>
    <scope>NUCLEOTIDE SEQUENCE [LARGE SCALE GENOMIC DNA]</scope>
    <source>
        <strain evidence="2 3">DSM 44778</strain>
    </source>
</reference>
<dbReference type="STRING" id="46223.SAMN05421852_10724"/>
<dbReference type="Proteomes" id="UP000199545">
    <property type="component" value="Unassembled WGS sequence"/>
</dbReference>
<dbReference type="InterPro" id="IPR028994">
    <property type="entry name" value="Integrin_alpha_N"/>
</dbReference>
<proteinExistence type="predicted"/>
<dbReference type="EMBL" id="FORR01000007">
    <property type="protein sequence ID" value="SFJ29180.1"/>
    <property type="molecule type" value="Genomic_DNA"/>
</dbReference>
<dbReference type="SUPFAM" id="SSF69318">
    <property type="entry name" value="Integrin alpha N-terminal domain"/>
    <property type="match status" value="1"/>
</dbReference>
<evidence type="ECO:0008006" key="4">
    <source>
        <dbReference type="Google" id="ProtNLM"/>
    </source>
</evidence>
<accession>A0A1I3Q682</accession>
<dbReference type="AlphaFoldDB" id="A0A1I3Q682"/>
<keyword evidence="1" id="KW-0732">Signal</keyword>